<protein>
    <recommendedName>
        <fullName evidence="1">Restriction endonuclease type I HsdR N-terminal domain-containing protein</fullName>
    </recommendedName>
</protein>
<dbReference type="Gene3D" id="3.90.1570.30">
    <property type="match status" value="1"/>
</dbReference>
<dbReference type="EMBL" id="SJSN01000025">
    <property type="protein sequence ID" value="TCD00279.1"/>
    <property type="molecule type" value="Genomic_DNA"/>
</dbReference>
<dbReference type="GO" id="GO:0009035">
    <property type="term" value="F:type I site-specific deoxyribonuclease activity"/>
    <property type="evidence" value="ECO:0007669"/>
    <property type="project" value="UniProtKB-EC"/>
</dbReference>
<evidence type="ECO:0000259" key="1">
    <source>
        <dbReference type="Pfam" id="PF04313"/>
    </source>
</evidence>
<dbReference type="OrthoDB" id="9759819at2"/>
<dbReference type="RefSeq" id="WP_131562632.1">
    <property type="nucleotide sequence ID" value="NZ_SJSN01000025.1"/>
</dbReference>
<dbReference type="AlphaFoldDB" id="A0A4R0NJ83"/>
<dbReference type="Pfam" id="PF04313">
    <property type="entry name" value="HSDR_N"/>
    <property type="match status" value="1"/>
</dbReference>
<sequence>MSNELNRNPEQKARDQIDAMLRLAGWHVQSRNDIDFSVGIGVAIREYQTSVGPADYILFVNQKPLGIIEAKREDEGHRLTVVEGQSKEYAVAKLNALVNAEPLKYVYESTGVVTRYTDHKPRGKNVFSFHKPETFLGRWR</sequence>
<feature type="domain" description="Restriction endonuclease type I HsdR N-terminal" evidence="1">
    <location>
        <begin position="50"/>
        <end position="119"/>
    </location>
</feature>
<evidence type="ECO:0000313" key="2">
    <source>
        <dbReference type="EMBL" id="TCD00279.1"/>
    </source>
</evidence>
<dbReference type="GO" id="GO:0003677">
    <property type="term" value="F:DNA binding"/>
    <property type="evidence" value="ECO:0007669"/>
    <property type="project" value="UniProtKB-KW"/>
</dbReference>
<organism evidence="2 3">
    <name type="scientific">Pedobacter frigidisoli</name>
    <dbReference type="NCBI Taxonomy" id="2530455"/>
    <lineage>
        <taxon>Bacteria</taxon>
        <taxon>Pseudomonadati</taxon>
        <taxon>Bacteroidota</taxon>
        <taxon>Sphingobacteriia</taxon>
        <taxon>Sphingobacteriales</taxon>
        <taxon>Sphingobacteriaceae</taxon>
        <taxon>Pedobacter</taxon>
    </lineage>
</organism>
<comment type="caution">
    <text evidence="2">The sequence shown here is derived from an EMBL/GenBank/DDBJ whole genome shotgun (WGS) entry which is preliminary data.</text>
</comment>
<gene>
    <name evidence="2" type="ORF">EZ449_21020</name>
</gene>
<dbReference type="InterPro" id="IPR007409">
    <property type="entry name" value="Restrct_endonuc_type1_HsdR_N"/>
</dbReference>
<dbReference type="Proteomes" id="UP000291485">
    <property type="component" value="Unassembled WGS sequence"/>
</dbReference>
<reference evidence="2 3" key="1">
    <citation type="submission" date="2019-02" db="EMBL/GenBank/DDBJ databases">
        <title>Pedobacter sp. RP-3-11 sp. nov., isolated from Arctic soil.</title>
        <authorList>
            <person name="Dahal R.H."/>
        </authorList>
    </citation>
    <scope>NUCLEOTIDE SEQUENCE [LARGE SCALE GENOMIC DNA]</scope>
    <source>
        <strain evidence="2 3">RP-3-11</strain>
    </source>
</reference>
<keyword evidence="3" id="KW-1185">Reference proteome</keyword>
<dbReference type="GO" id="GO:0009307">
    <property type="term" value="P:DNA restriction-modification system"/>
    <property type="evidence" value="ECO:0007669"/>
    <property type="project" value="UniProtKB-KW"/>
</dbReference>
<name>A0A4R0NJ83_9SPHI</name>
<accession>A0A4R0NJ83</accession>
<evidence type="ECO:0000313" key="3">
    <source>
        <dbReference type="Proteomes" id="UP000291485"/>
    </source>
</evidence>
<dbReference type="GO" id="GO:0005524">
    <property type="term" value="F:ATP binding"/>
    <property type="evidence" value="ECO:0007669"/>
    <property type="project" value="UniProtKB-KW"/>
</dbReference>
<proteinExistence type="predicted"/>